<dbReference type="EMBL" id="AP014685">
    <property type="protein sequence ID" value="BAR59759.1"/>
    <property type="molecule type" value="Genomic_DNA"/>
</dbReference>
<dbReference type="AlphaFoldDB" id="A0A0E4G065"/>
<sequence>MVPMTMGQNDTEKAATGGGKPIDVGQRCGSKVLGVQRKTEIEQDSAPLALQLDTSAANLPRPPMDSQFHYATSPRSFQSPYIQSRPREIYTLWNICKKYLPGEAPC</sequence>
<organism evidence="2 3">
    <name type="scientific">Bradyrhizobium diazoefficiens</name>
    <dbReference type="NCBI Taxonomy" id="1355477"/>
    <lineage>
        <taxon>Bacteria</taxon>
        <taxon>Pseudomonadati</taxon>
        <taxon>Pseudomonadota</taxon>
        <taxon>Alphaproteobacteria</taxon>
        <taxon>Hyphomicrobiales</taxon>
        <taxon>Nitrobacteraceae</taxon>
        <taxon>Bradyrhizobium</taxon>
    </lineage>
</organism>
<reference evidence="2 3" key="1">
    <citation type="submission" date="2014-11" db="EMBL/GenBank/DDBJ databases">
        <title>Symbiosis island explosion on the genome of extra-slow-growing strains of soybean bradyrhizobia with massive insertion sequences.</title>
        <authorList>
            <person name="Iida T."/>
            <person name="Minamisawa K."/>
        </authorList>
    </citation>
    <scope>NUCLEOTIDE SEQUENCE [LARGE SCALE GENOMIC DNA]</scope>
    <source>
        <strain evidence="2 3">NK6</strain>
    </source>
</reference>
<evidence type="ECO:0000313" key="3">
    <source>
        <dbReference type="Proteomes" id="UP000063308"/>
    </source>
</evidence>
<feature type="region of interest" description="Disordered" evidence="1">
    <location>
        <begin position="1"/>
        <end position="23"/>
    </location>
</feature>
<dbReference type="Proteomes" id="UP000063308">
    <property type="component" value="Chromosome"/>
</dbReference>
<proteinExistence type="predicted"/>
<evidence type="ECO:0000313" key="2">
    <source>
        <dbReference type="EMBL" id="BAR59759.1"/>
    </source>
</evidence>
<name>A0A0E4G065_9BRAD</name>
<accession>A0A0E4G065</accession>
<evidence type="ECO:0000256" key="1">
    <source>
        <dbReference type="SAM" id="MobiDB-lite"/>
    </source>
</evidence>
<protein>
    <submittedName>
        <fullName evidence="2">Uncharacterized protein</fullName>
    </submittedName>
</protein>
<gene>
    <name evidence="2" type="ORF">NK6_6608</name>
</gene>